<dbReference type="RefSeq" id="XP_001644719.1">
    <property type="nucleotide sequence ID" value="XM_001644669.1"/>
</dbReference>
<evidence type="ECO:0000313" key="3">
    <source>
        <dbReference type="EMBL" id="EDO16861.1"/>
    </source>
</evidence>
<dbReference type="PANTHER" id="PTHR47524">
    <property type="entry name" value="20S RRNA ACCUMULATION PROTEIN 4"/>
    <property type="match status" value="1"/>
</dbReference>
<dbReference type="OMA" id="LMPKMIL"/>
<dbReference type="EMBL" id="DS480415">
    <property type="protein sequence ID" value="EDO16861.1"/>
    <property type="molecule type" value="Genomic_DNA"/>
</dbReference>
<dbReference type="GO" id="GO:0030490">
    <property type="term" value="P:maturation of SSU-rRNA"/>
    <property type="evidence" value="ECO:0007669"/>
    <property type="project" value="EnsemblFungi"/>
</dbReference>
<dbReference type="GO" id="GO:0140597">
    <property type="term" value="F:protein carrier chaperone"/>
    <property type="evidence" value="ECO:0007669"/>
    <property type="project" value="EnsemblFungi"/>
</dbReference>
<feature type="compositionally biased region" description="Polar residues" evidence="1">
    <location>
        <begin position="169"/>
        <end position="200"/>
    </location>
</feature>
<name>A7TLH5_VANPO</name>
<feature type="region of interest" description="Disordered" evidence="1">
    <location>
        <begin position="165"/>
        <end position="220"/>
    </location>
</feature>
<dbReference type="eggNOG" id="KOG2061">
    <property type="taxonomic scope" value="Eukaryota"/>
</dbReference>
<dbReference type="HOGENOM" id="CLU_031771_0_0_1"/>
<organism evidence="4">
    <name type="scientific">Vanderwaltozyma polyspora (strain ATCC 22028 / DSM 70294 / BCRC 21397 / CBS 2163 / NBRC 10782 / NRRL Y-8283 / UCD 57-17)</name>
    <name type="common">Kluyveromyces polysporus</name>
    <dbReference type="NCBI Taxonomy" id="436907"/>
    <lineage>
        <taxon>Eukaryota</taxon>
        <taxon>Fungi</taxon>
        <taxon>Dikarya</taxon>
        <taxon>Ascomycota</taxon>
        <taxon>Saccharomycotina</taxon>
        <taxon>Saccharomycetes</taxon>
        <taxon>Saccharomycetales</taxon>
        <taxon>Saccharomycetaceae</taxon>
        <taxon>Vanderwaltozyma</taxon>
    </lineage>
</organism>
<dbReference type="KEGG" id="vpo:Kpol_1024p14"/>
<dbReference type="PhylomeDB" id="A7TLH5"/>
<evidence type="ECO:0000259" key="2">
    <source>
        <dbReference type="Pfam" id="PF04194"/>
    </source>
</evidence>
<dbReference type="GO" id="GO:0005829">
    <property type="term" value="C:cytosol"/>
    <property type="evidence" value="ECO:0007669"/>
    <property type="project" value="EnsemblFungi"/>
</dbReference>
<dbReference type="FunCoup" id="A7TLH5">
    <property type="interactions" value="370"/>
</dbReference>
<dbReference type="InterPro" id="IPR007320">
    <property type="entry name" value="PDCD2_C"/>
</dbReference>
<dbReference type="AlphaFoldDB" id="A7TLH5"/>
<sequence>MSKIEEVPISDVEEDESTYEGGSNEVYLALIDAAVKETDELGVEDTFIGGTPLWLHPESIPANDLLICGACKKNDNMKLLIQAFCPLDIDQVDEIQQSMGVNDMRNVDSENDRVLYVFLCTKCQRKGNSVRCIRGVKKNSKSSISTSDVVTNKINSLDEGKKFDINPFDLSNGSQNPFDGPNPFQSSSSTDNNPFENANATEKDTKKESMKTSRKVHDSQKDKEFDSKVAFKSYLLFVEPESFKNKQPDHLKLPKNLKIDKDALELGNDIEEDLEKNPIKLDPRTEKLSKFLDDDVFQKFQEIVGYNPFQVLRYDFGGKPLLYASSKVDYDKAVPSPSYNPSSKRVFEMQLMPKMILDLEETVSLEDSMEWGTILVYTDIGNCIPKFDENGVGYVEEVVKVQWETRSK</sequence>
<dbReference type="GeneID" id="5545044"/>
<keyword evidence="4" id="KW-1185">Reference proteome</keyword>
<reference evidence="3 4" key="1">
    <citation type="journal article" date="2007" name="Proc. Natl. Acad. Sci. U.S.A.">
        <title>Independent sorting-out of thousands of duplicated gene pairs in two yeast species descended from a whole-genome duplication.</title>
        <authorList>
            <person name="Scannell D.R."/>
            <person name="Frank A.C."/>
            <person name="Conant G.C."/>
            <person name="Byrne K.P."/>
            <person name="Woolfit M."/>
            <person name="Wolfe K.H."/>
        </authorList>
    </citation>
    <scope>NUCLEOTIDE SEQUENCE [LARGE SCALE GENOMIC DNA]</scope>
    <source>
        <strain evidence="4">ATCC 22028 / DSM 70294 / BCRC 21397 / CBS 2163 / NBRC 10782 / NRRL Y-8283 / UCD 57-17</strain>
    </source>
</reference>
<dbReference type="PANTHER" id="PTHR47524:SF1">
    <property type="entry name" value="20S RRNA ACCUMULATION PROTEIN 4"/>
    <property type="match status" value="1"/>
</dbReference>
<accession>A7TLH5</accession>
<proteinExistence type="predicted"/>
<dbReference type="GO" id="GO:0051082">
    <property type="term" value="F:unfolded protein binding"/>
    <property type="evidence" value="ECO:0007669"/>
    <property type="project" value="EnsemblFungi"/>
</dbReference>
<dbReference type="Proteomes" id="UP000000267">
    <property type="component" value="Unassembled WGS sequence"/>
</dbReference>
<feature type="compositionally biased region" description="Basic and acidic residues" evidence="1">
    <location>
        <begin position="201"/>
        <end position="220"/>
    </location>
</feature>
<dbReference type="Pfam" id="PF04194">
    <property type="entry name" value="PDCD2_C"/>
    <property type="match status" value="1"/>
</dbReference>
<protein>
    <recommendedName>
        <fullName evidence="2">Programmed cell death protein 2 C-terminal domain-containing protein</fullName>
    </recommendedName>
</protein>
<dbReference type="OrthoDB" id="443682at2759"/>
<evidence type="ECO:0000256" key="1">
    <source>
        <dbReference type="SAM" id="MobiDB-lite"/>
    </source>
</evidence>
<feature type="domain" description="Programmed cell death protein 2 C-terminal" evidence="2">
    <location>
        <begin position="294"/>
        <end position="403"/>
    </location>
</feature>
<gene>
    <name evidence="3" type="ORF">Kpol_1024p14</name>
</gene>
<dbReference type="STRING" id="436907.A7TLH5"/>
<evidence type="ECO:0000313" key="4">
    <source>
        <dbReference type="Proteomes" id="UP000000267"/>
    </source>
</evidence>
<dbReference type="InParanoid" id="A7TLH5"/>